<evidence type="ECO:0000313" key="2">
    <source>
        <dbReference type="Proteomes" id="UP000017820"/>
    </source>
</evidence>
<reference evidence="1 2" key="1">
    <citation type="submission" date="2013-07" db="EMBL/GenBank/DDBJ databases">
        <title>Draft genome sequence of Pseudoalteromonas luteoviolacea 2ta16.</title>
        <authorList>
            <person name="Allen E.E."/>
            <person name="Azam F."/>
            <person name="Podell S."/>
        </authorList>
    </citation>
    <scope>NUCLEOTIDE SEQUENCE [LARGE SCALE GENOMIC DNA]</scope>
    <source>
        <strain evidence="1 2">2ta16</strain>
    </source>
</reference>
<gene>
    <name evidence="1" type="ORF">PL2TA16_01322</name>
</gene>
<evidence type="ECO:0000313" key="1">
    <source>
        <dbReference type="EMBL" id="ESP90931.1"/>
    </source>
</evidence>
<organism evidence="1 2">
    <name type="scientific">Pseudoalteromonas luteoviolacea (strain 2ta16)</name>
    <dbReference type="NCBI Taxonomy" id="1353533"/>
    <lineage>
        <taxon>Bacteria</taxon>
        <taxon>Pseudomonadati</taxon>
        <taxon>Pseudomonadota</taxon>
        <taxon>Gammaproteobacteria</taxon>
        <taxon>Alteromonadales</taxon>
        <taxon>Pseudoalteromonadaceae</taxon>
        <taxon>Pseudoalteromonas</taxon>
    </lineage>
</organism>
<dbReference type="PATRIC" id="fig|1353533.3.peg.4741"/>
<dbReference type="RefSeq" id="WP_023401577.1">
    <property type="nucleotide sequence ID" value="NZ_AUSV01000133.1"/>
</dbReference>
<dbReference type="AlphaFoldDB" id="V4H0I8"/>
<protein>
    <submittedName>
        <fullName evidence="1">Uncharacterized protein</fullName>
    </submittedName>
</protein>
<dbReference type="Proteomes" id="UP000017820">
    <property type="component" value="Unassembled WGS sequence"/>
</dbReference>
<name>V4H0I8_PSEL2</name>
<proteinExistence type="predicted"/>
<dbReference type="GeneID" id="29918967"/>
<comment type="caution">
    <text evidence="1">The sequence shown here is derived from an EMBL/GenBank/DDBJ whole genome shotgun (WGS) entry which is preliminary data.</text>
</comment>
<accession>V4H0I8</accession>
<dbReference type="EMBL" id="AUSV01000133">
    <property type="protein sequence ID" value="ESP90931.1"/>
    <property type="molecule type" value="Genomic_DNA"/>
</dbReference>
<sequence length="436" mass="50897">MEDLRQSSVQECLSRLSIAESPSDAVLAWTSLQGRHSDLVGFVCLESYKRSALPLSIKKYTKSPIEYLVPYFETHHIYFLEDELLSDMFDSKEIKFGIDYTLMFDTNIASYINRLVRGEPLGKLQPKIITLVDEILNDDLNFDSLFYMVENVKDLLHLVESGGMSKMSFWKSLNKDFRNNLISLQLFSSIDCKEYKKNCNPKPVFSYREAAKRAIDFSYDFYMSKAGKEHLVEFLIIQRLILLQLIGMVRIQLSSNRNAKNKMIEYFDYIHEVVGAYFDRESIVAHKYFLDRKNVEIFHKIQKGRGTIRLLKQLDNIAWDMASPRFMEKLIVAMNGIGEGRYFIPMFISFDKKLRNLLSLYPVKGAVYSKSESTLLPIPKINTMEYFRHHGCDKKLEYLYSEPIKSERMARGKPTRKSVHKLIKQEYSILRKLLTA</sequence>